<dbReference type="Pfam" id="PF01968">
    <property type="entry name" value="Hydantoinase_A"/>
    <property type="match status" value="1"/>
</dbReference>
<feature type="region of interest" description="Disordered" evidence="2">
    <location>
        <begin position="1390"/>
        <end position="1435"/>
    </location>
</feature>
<evidence type="ECO:0000259" key="4">
    <source>
        <dbReference type="Pfam" id="PF02538"/>
    </source>
</evidence>
<evidence type="ECO:0000259" key="6">
    <source>
        <dbReference type="Pfam" id="PF19278"/>
    </source>
</evidence>
<dbReference type="Pfam" id="PF19278">
    <property type="entry name" value="Hydant_A_C"/>
    <property type="match status" value="1"/>
</dbReference>
<evidence type="ECO:0000259" key="5">
    <source>
        <dbReference type="Pfam" id="PF05378"/>
    </source>
</evidence>
<name>A0ABQ8F131_9FUNG</name>
<dbReference type="Pfam" id="PF05378">
    <property type="entry name" value="Hydant_A_N"/>
    <property type="match status" value="1"/>
</dbReference>
<feature type="domain" description="Hydantoinase A/oxoprolinase" evidence="3">
    <location>
        <begin position="313"/>
        <end position="627"/>
    </location>
</feature>
<gene>
    <name evidence="7" type="ORF">BASA50_009464</name>
</gene>
<evidence type="ECO:0000256" key="2">
    <source>
        <dbReference type="SAM" id="MobiDB-lite"/>
    </source>
</evidence>
<protein>
    <recommendedName>
        <fullName evidence="9">5-oxoprolinase</fullName>
    </recommendedName>
</protein>
<reference evidence="7 8" key="1">
    <citation type="submission" date="2021-02" db="EMBL/GenBank/DDBJ databases">
        <title>Variation within the Batrachochytrium salamandrivorans European outbreak.</title>
        <authorList>
            <person name="Kelly M."/>
            <person name="Pasmans F."/>
            <person name="Shea T.P."/>
            <person name="Munoz J.F."/>
            <person name="Carranza S."/>
            <person name="Cuomo C.A."/>
            <person name="Martel A."/>
        </authorList>
    </citation>
    <scope>NUCLEOTIDE SEQUENCE [LARGE SCALE GENOMIC DNA]</scope>
    <source>
        <strain evidence="7 8">AMFP18/2</strain>
    </source>
</reference>
<evidence type="ECO:0000259" key="3">
    <source>
        <dbReference type="Pfam" id="PF01968"/>
    </source>
</evidence>
<feature type="domain" description="Acetophenone carboxylase-like C-terminal" evidence="6">
    <location>
        <begin position="646"/>
        <end position="814"/>
    </location>
</feature>
<evidence type="ECO:0000256" key="1">
    <source>
        <dbReference type="ARBA" id="ARBA00010403"/>
    </source>
</evidence>
<dbReference type="EMBL" id="JAFCIX010000435">
    <property type="protein sequence ID" value="KAH6590202.1"/>
    <property type="molecule type" value="Genomic_DNA"/>
</dbReference>
<organism evidence="7 8">
    <name type="scientific">Batrachochytrium salamandrivorans</name>
    <dbReference type="NCBI Taxonomy" id="1357716"/>
    <lineage>
        <taxon>Eukaryota</taxon>
        <taxon>Fungi</taxon>
        <taxon>Fungi incertae sedis</taxon>
        <taxon>Chytridiomycota</taxon>
        <taxon>Chytridiomycota incertae sedis</taxon>
        <taxon>Chytridiomycetes</taxon>
        <taxon>Rhizophydiales</taxon>
        <taxon>Rhizophydiales incertae sedis</taxon>
        <taxon>Batrachochytrium</taxon>
    </lineage>
</organism>
<feature type="compositionally biased region" description="Polar residues" evidence="2">
    <location>
        <begin position="1425"/>
        <end position="1435"/>
    </location>
</feature>
<dbReference type="PANTHER" id="PTHR11365">
    <property type="entry name" value="5-OXOPROLINASE RELATED"/>
    <property type="match status" value="1"/>
</dbReference>
<evidence type="ECO:0000313" key="7">
    <source>
        <dbReference type="EMBL" id="KAH6590202.1"/>
    </source>
</evidence>
<comment type="caution">
    <text evidence="7">The sequence shown here is derived from an EMBL/GenBank/DDBJ whole genome shotgun (WGS) entry which is preliminary data.</text>
</comment>
<feature type="domain" description="Hydantoinase B/oxoprolinase" evidence="4">
    <location>
        <begin position="847"/>
        <end position="1381"/>
    </location>
</feature>
<evidence type="ECO:0000313" key="8">
    <source>
        <dbReference type="Proteomes" id="UP001648503"/>
    </source>
</evidence>
<dbReference type="InterPro" id="IPR008040">
    <property type="entry name" value="Hydant_A_N"/>
</dbReference>
<dbReference type="Proteomes" id="UP001648503">
    <property type="component" value="Unassembled WGS sequence"/>
</dbReference>
<dbReference type="InterPro" id="IPR049517">
    <property type="entry name" value="ACX-like_C"/>
</dbReference>
<keyword evidence="8" id="KW-1185">Reference proteome</keyword>
<sequence>MQMIDHDDSVLSGQIHFVNSLCFLFTHTTIHTSAETLSEVMTESMDESTNGAAPLVQHRPPGIRVCVDRGGTFTDCIAFVPHTIHPTLAAGQEPPPPGFREIVVKLLSVDPANYDDAPREGIRRILELATGIPHPQDVPVDTQHLELIRMGTTVATNALLERKGERTALLITTGFKDLLHIGNQSRPNIFDLSITAPDVLHERVVEIDERVTLFGYSAVESGMCVSVPPNDPLYVQGVTGEWVRILKKPDIPKITADLQAILDEGITSVAICLMHSFTYPDHEKQLGELCQTLGFKNITLSSATMPMIKIVPRGTSASADSYLTPGIKTYTAGFFSGFDNGIVPSSDGSKASVRVEFMQSDGGLVHVNDFNGFRAILSGPAGGVVGYAMTSWDDTESKAVIGFDMGGTSTDVSRYAGRYEHVYESTTAGITIQAPQLDINTVAAGGGSQLFFRNGMFVVGPESAGANPGPTCYRKSGPLTITDANLVLGRLVPDFFPKIFGKSAKEPLDKTAAEKAFDKLTKDINGFLKTKFTKDSGDTESFTPMTRDEIAYGFIKVANESMCRPIRALTEGKGYNASNHLLACFGGAGGQHAFAIAKSLGIKTVLIHRHSSILSAYGLSLADVVHEMQEPSAIDLSEKNLDYIKTRASALIASCTKALEKQGFEKSHIQMQVLVNLRYQGTDNAIMTPKPTSSDDWDFMSGFVSQYKHEFGFTLPDRAIQVDDIRVRGIGKSRATSEPSEHTHVHRELKLLKRRPVSTENSTTVSSYWSGLGRIDVPVFQLKQLEKGDEITGPALIIDATATIAIEPNCKAVVTSEHVVGFVGEDTPSNSNPESSLLDTNIPTVADPILLSVFGHRFMSIAEQMGRTLQKTSISTNIKERLDFSCALFGHDGGLVANAPHIPVHLGSMQEAVRWQMNHLKGNLKDGDVILANHPTAGGSHLPDITVITPVFEKGEVVLFVASRGHHADIGGIQPGSMPPNSCELYQEGAAVKSFKLVRDGKFDEAGITKILLDDPAQYEGCSGTRCLRDNISDLKAQVAANHKGITLTSSLIKEYGIQTVQAYMGFIRENADLAVRNLLRSVAKQHGTVLEAVEYMDNGSPICLKVTIDPKEGVATFDFGGTGAEVYGNINAPRSVSFSAIIYCLRCLINVDMPLNQGALAPITVVIPDGCLLNPSEGAAVVGGNVLTSQRLCDVIFKAFQACAASQGCCNNFTFGMGGKSENGKVVDGFGYYETIAGGSGAGPTWNGRGGVHTHMTNTRITDPEIMERRYPVILRQFGLRSGSGGNGLHHGGEGVVREIEFLETLHVSMLSERRVFCPYGMNGGEDGKKGMNSLFRAGKTLENGDREYRELNFGGKNTTIVKPGDRLRIATPGGGGWGSVVESTEVLAGSLRSKRKRSVTTQNEIKNPEKHRATPRKSGGGSLQNYTDMQFSA</sequence>
<proteinExistence type="inferred from homology"/>
<dbReference type="Pfam" id="PF02538">
    <property type="entry name" value="Hydantoinase_B"/>
    <property type="match status" value="1"/>
</dbReference>
<dbReference type="InterPro" id="IPR002821">
    <property type="entry name" value="Hydantoinase_A"/>
</dbReference>
<dbReference type="InterPro" id="IPR045079">
    <property type="entry name" value="Oxoprolinase-like"/>
</dbReference>
<accession>A0ABQ8F131</accession>
<dbReference type="InterPro" id="IPR003692">
    <property type="entry name" value="Hydantoinase_B"/>
</dbReference>
<evidence type="ECO:0008006" key="9">
    <source>
        <dbReference type="Google" id="ProtNLM"/>
    </source>
</evidence>
<comment type="similarity">
    <text evidence="1">Belongs to the oxoprolinase family.</text>
</comment>
<dbReference type="PANTHER" id="PTHR11365:SF2">
    <property type="entry name" value="5-OXOPROLINASE"/>
    <property type="match status" value="1"/>
</dbReference>
<feature type="domain" description="Hydantoinase/oxoprolinase N-terminal" evidence="5">
    <location>
        <begin position="64"/>
        <end position="292"/>
    </location>
</feature>